<dbReference type="RefSeq" id="WP_048090996.1">
    <property type="nucleotide sequence ID" value="NZ_JMIY01000004.1"/>
</dbReference>
<name>A0A062V9D3_9EURY</name>
<comment type="caution">
    <text evidence="2">The sequence shown here is derived from an EMBL/GenBank/DDBJ whole genome shotgun (WGS) entry which is preliminary data.</text>
</comment>
<proteinExistence type="predicted"/>
<feature type="domain" description="GmrSD restriction endonucleases N-terminal" evidence="1">
    <location>
        <begin position="25"/>
        <end position="184"/>
    </location>
</feature>
<dbReference type="PANTHER" id="PTHR39639:SF1">
    <property type="entry name" value="DUF262 DOMAIN-CONTAINING PROTEIN"/>
    <property type="match status" value="1"/>
</dbReference>
<evidence type="ECO:0000313" key="3">
    <source>
        <dbReference type="Proteomes" id="UP000027153"/>
    </source>
</evidence>
<dbReference type="Pfam" id="PF03235">
    <property type="entry name" value="GmrSD_N"/>
    <property type="match status" value="1"/>
</dbReference>
<protein>
    <recommendedName>
        <fullName evidence="1">GmrSD restriction endonucleases N-terminal domain-containing protein</fullName>
    </recommendedName>
</protein>
<dbReference type="EMBL" id="JMIY01000004">
    <property type="protein sequence ID" value="KCZ71930.1"/>
    <property type="molecule type" value="Genomic_DNA"/>
</dbReference>
<dbReference type="PATRIC" id="fig|1392998.3.peg.1987"/>
<organism evidence="2 3">
    <name type="scientific">Candidatus Methanoperedens nitratireducens</name>
    <dbReference type="NCBI Taxonomy" id="1392998"/>
    <lineage>
        <taxon>Archaea</taxon>
        <taxon>Methanobacteriati</taxon>
        <taxon>Methanobacteriota</taxon>
        <taxon>Stenosarchaea group</taxon>
        <taxon>Methanomicrobia</taxon>
        <taxon>Methanosarcinales</taxon>
        <taxon>ANME-2 cluster</taxon>
        <taxon>Candidatus Methanoperedentaceae</taxon>
        <taxon>Candidatus Methanoperedens</taxon>
    </lineage>
</organism>
<gene>
    <name evidence="2" type="ORF">ANME2D_01986</name>
</gene>
<dbReference type="PANTHER" id="PTHR39639">
    <property type="entry name" value="CHROMOSOME 16, WHOLE GENOME SHOTGUN SEQUENCE"/>
    <property type="match status" value="1"/>
</dbReference>
<reference evidence="2 3" key="1">
    <citation type="journal article" date="2013" name="Nature">
        <title>Anaerobic oxidation of methane coupled to nitrate reduction in a novel archaeal lineage.</title>
        <authorList>
            <person name="Haroon M.F."/>
            <person name="Hu S."/>
            <person name="Shi Y."/>
            <person name="Imelfort M."/>
            <person name="Keller J."/>
            <person name="Hugenholtz P."/>
            <person name="Yuan Z."/>
            <person name="Tyson G.W."/>
        </authorList>
    </citation>
    <scope>NUCLEOTIDE SEQUENCE [LARGE SCALE GENOMIC DNA]</scope>
    <source>
        <strain evidence="2 3">ANME-2d</strain>
    </source>
</reference>
<evidence type="ECO:0000313" key="2">
    <source>
        <dbReference type="EMBL" id="KCZ71930.1"/>
    </source>
</evidence>
<dbReference type="AlphaFoldDB" id="A0A062V9D3"/>
<dbReference type="Proteomes" id="UP000027153">
    <property type="component" value="Unassembled WGS sequence"/>
</dbReference>
<dbReference type="InterPro" id="IPR004919">
    <property type="entry name" value="GmrSD_N"/>
</dbReference>
<evidence type="ECO:0000259" key="1">
    <source>
        <dbReference type="Pfam" id="PF03235"/>
    </source>
</evidence>
<keyword evidence="3" id="KW-1185">Reference proteome</keyword>
<accession>A0A062V9D3</accession>
<dbReference type="OrthoDB" id="146742at2157"/>
<sequence>MLLQDEIDEKAKEIYTDGYPMSIGELISLYKDNELDIHPEFQRFFRWTPLQKTKLIESILLGIPIPPIFVSQREDGVWDVVDGLQRLSTIFEFVGILKDENNNIFPPSRLIKTKYLPSLEGKMWESSDAENSLTSSQRLEFKREKIGVQIVKKESDPNIKYELFQRLNTLGTKLSDQELRNCLLIMINKDFYYWLYDLGAYEPFLNCIGLSEKSISEQYNLELALRFIIFKNVDIRDMKGFIFLAEFITEKMTEFAESSTFDKEKEKQIFKDTFDFLDKTLSDDAFKRYNFERNRFEGKFLLSSFEAIGIGVGSNIDEWNKRTIDENLKEEVKNRAKSLWSDRNYLDYIGSGSNFNTRIPVIVPLGKKIFKP</sequence>